<comment type="caution">
    <text evidence="1">The sequence shown here is derived from an EMBL/GenBank/DDBJ whole genome shotgun (WGS) entry which is preliminary data.</text>
</comment>
<gene>
    <name evidence="1" type="ORF">Clacol_008739</name>
</gene>
<organism evidence="1 2">
    <name type="scientific">Clathrus columnatus</name>
    <dbReference type="NCBI Taxonomy" id="1419009"/>
    <lineage>
        <taxon>Eukaryota</taxon>
        <taxon>Fungi</taxon>
        <taxon>Dikarya</taxon>
        <taxon>Basidiomycota</taxon>
        <taxon>Agaricomycotina</taxon>
        <taxon>Agaricomycetes</taxon>
        <taxon>Phallomycetidae</taxon>
        <taxon>Phallales</taxon>
        <taxon>Clathraceae</taxon>
        <taxon>Clathrus</taxon>
    </lineage>
</organism>
<dbReference type="Proteomes" id="UP001050691">
    <property type="component" value="Unassembled WGS sequence"/>
</dbReference>
<evidence type="ECO:0000313" key="2">
    <source>
        <dbReference type="Proteomes" id="UP001050691"/>
    </source>
</evidence>
<protein>
    <submittedName>
        <fullName evidence="1">Uncharacterized protein</fullName>
    </submittedName>
</protein>
<keyword evidence="2" id="KW-1185">Reference proteome</keyword>
<evidence type="ECO:0000313" key="1">
    <source>
        <dbReference type="EMBL" id="GJJ14475.1"/>
    </source>
</evidence>
<dbReference type="AlphaFoldDB" id="A0AAV5AJC6"/>
<sequence>MEVSIYRLGSFAIPGFFRELRWLSLTYVAHLMSLRSILEALQNLPNLQLLHLVGIIHSFIGAEVDDLEPITLNELTVLVSNCPLLHLINAPKLLYLQVEADISLYPEHFHSVIEKTYGHLGGFDFSKIIRIRSEITHRRVNYYIAGNPTYEQQDVDDKSQPLFGKYFRGRSFDPNESPASCSDQFRLSFSEYSELIPIFILYLEKSINLVEIVLTRFNLSSLNHTHVTHFSNALRSATTVRNVTIISGDSLKDLCNFLSDGALLPGLERLNYSAGDHEKHAYNWSYVLKCVLTLLKKRLGTSLMSLKIELDNVPPFQPQELEQIKKLGLGVIQKEGKLEIMADPKRTEVISSLCTYLGI</sequence>
<dbReference type="EMBL" id="BPWL01000010">
    <property type="protein sequence ID" value="GJJ14475.1"/>
    <property type="molecule type" value="Genomic_DNA"/>
</dbReference>
<reference evidence="1" key="1">
    <citation type="submission" date="2021-10" db="EMBL/GenBank/DDBJ databases">
        <title>De novo Genome Assembly of Clathrus columnatus (Basidiomycota, Fungi) Using Illumina and Nanopore Sequence Data.</title>
        <authorList>
            <person name="Ogiso-Tanaka E."/>
            <person name="Itagaki H."/>
            <person name="Hosoya T."/>
            <person name="Hosaka K."/>
        </authorList>
    </citation>
    <scope>NUCLEOTIDE SEQUENCE</scope>
    <source>
        <strain evidence="1">MO-923</strain>
    </source>
</reference>
<accession>A0AAV5AJC6</accession>
<name>A0AAV5AJC6_9AGAM</name>
<proteinExistence type="predicted"/>